<evidence type="ECO:0000256" key="2">
    <source>
        <dbReference type="ARBA" id="ARBA00023125"/>
    </source>
</evidence>
<evidence type="ECO:0000256" key="1">
    <source>
        <dbReference type="ARBA" id="ARBA00023015"/>
    </source>
</evidence>
<comment type="caution">
    <text evidence="5">The sequence shown here is derived from an EMBL/GenBank/DDBJ whole genome shotgun (WGS) entry which is preliminary data.</text>
</comment>
<dbReference type="GO" id="GO:0003677">
    <property type="term" value="F:DNA binding"/>
    <property type="evidence" value="ECO:0007669"/>
    <property type="project" value="UniProtKB-KW"/>
</dbReference>
<dbReference type="PANTHER" id="PTHR43537:SF24">
    <property type="entry name" value="GLUCONATE OPERON TRANSCRIPTIONAL REPRESSOR"/>
    <property type="match status" value="1"/>
</dbReference>
<dbReference type="CDD" id="cd07377">
    <property type="entry name" value="WHTH_GntR"/>
    <property type="match status" value="1"/>
</dbReference>
<protein>
    <submittedName>
        <fullName evidence="5">DNA-binding FadR family transcriptional regulator</fullName>
    </submittedName>
</protein>
<evidence type="ECO:0000313" key="5">
    <source>
        <dbReference type="EMBL" id="MDQ0649088.1"/>
    </source>
</evidence>
<keyword evidence="1" id="KW-0805">Transcription regulation</keyword>
<dbReference type="Pfam" id="PF07729">
    <property type="entry name" value="FCD"/>
    <property type="match status" value="1"/>
</dbReference>
<keyword evidence="2 5" id="KW-0238">DNA-binding</keyword>
<dbReference type="Proteomes" id="UP001244427">
    <property type="component" value="Unassembled WGS sequence"/>
</dbReference>
<dbReference type="PANTHER" id="PTHR43537">
    <property type="entry name" value="TRANSCRIPTIONAL REGULATOR, GNTR FAMILY"/>
    <property type="match status" value="1"/>
</dbReference>
<name>A0AAW8F0S5_9MICO</name>
<dbReference type="SUPFAM" id="SSF46785">
    <property type="entry name" value="Winged helix' DNA-binding domain"/>
    <property type="match status" value="1"/>
</dbReference>
<dbReference type="EMBL" id="JAUSXV010000001">
    <property type="protein sequence ID" value="MDQ0649088.1"/>
    <property type="molecule type" value="Genomic_DNA"/>
</dbReference>
<proteinExistence type="predicted"/>
<dbReference type="InterPro" id="IPR036388">
    <property type="entry name" value="WH-like_DNA-bd_sf"/>
</dbReference>
<dbReference type="InterPro" id="IPR036390">
    <property type="entry name" value="WH_DNA-bd_sf"/>
</dbReference>
<organism evidence="5 6">
    <name type="scientific">Microbacterium natoriense</name>
    <dbReference type="NCBI Taxonomy" id="284570"/>
    <lineage>
        <taxon>Bacteria</taxon>
        <taxon>Bacillati</taxon>
        <taxon>Actinomycetota</taxon>
        <taxon>Actinomycetes</taxon>
        <taxon>Micrococcales</taxon>
        <taxon>Microbacteriaceae</taxon>
        <taxon>Microbacterium</taxon>
    </lineage>
</organism>
<dbReference type="AlphaFoldDB" id="A0AAW8F0S5"/>
<feature type="domain" description="HTH gntR-type" evidence="4">
    <location>
        <begin position="27"/>
        <end position="97"/>
    </location>
</feature>
<evidence type="ECO:0000313" key="6">
    <source>
        <dbReference type="Proteomes" id="UP001244427"/>
    </source>
</evidence>
<dbReference type="SMART" id="SM00895">
    <property type="entry name" value="FCD"/>
    <property type="match status" value="1"/>
</dbReference>
<dbReference type="Gene3D" id="1.10.10.10">
    <property type="entry name" value="Winged helix-like DNA-binding domain superfamily/Winged helix DNA-binding domain"/>
    <property type="match status" value="1"/>
</dbReference>
<keyword evidence="6" id="KW-1185">Reference proteome</keyword>
<accession>A0AAW8F0S5</accession>
<dbReference type="InterPro" id="IPR011711">
    <property type="entry name" value="GntR_C"/>
</dbReference>
<reference evidence="5 6" key="1">
    <citation type="submission" date="2023-07" db="EMBL/GenBank/DDBJ databases">
        <title>Comparative genomics of wheat-associated soil bacteria to identify genetic determinants of phenazine resistance.</title>
        <authorList>
            <person name="Mouncey N."/>
        </authorList>
    </citation>
    <scope>NUCLEOTIDE SEQUENCE [LARGE SCALE GENOMIC DNA]</scope>
    <source>
        <strain evidence="5 6">W4I9-1</strain>
    </source>
</reference>
<dbReference type="Gene3D" id="1.20.120.530">
    <property type="entry name" value="GntR ligand-binding domain-like"/>
    <property type="match status" value="1"/>
</dbReference>
<evidence type="ECO:0000256" key="3">
    <source>
        <dbReference type="ARBA" id="ARBA00023163"/>
    </source>
</evidence>
<dbReference type="PROSITE" id="PS50949">
    <property type="entry name" value="HTH_GNTR"/>
    <property type="match status" value="1"/>
</dbReference>
<gene>
    <name evidence="5" type="ORF">QFZ53_003284</name>
</gene>
<dbReference type="InterPro" id="IPR008920">
    <property type="entry name" value="TF_FadR/GntR_C"/>
</dbReference>
<dbReference type="RefSeq" id="WP_307298269.1">
    <property type="nucleotide sequence ID" value="NZ_JAUSXV010000001.1"/>
</dbReference>
<sequence length="245" mass="26416">MSDTPPAADPGELVEVRRAVYRPLRRGNALEDAVARLVQTIRLGVVAPGESLPPERELAASFGVSRDTVREAIRELADTGYLLPRRGRYGGTFVADPLPQPKAAPEVSPEELDDVLGLRRVLECGAVRAAAARSLDASTRADLWARHEAALPAGPEAYRRLDTLLHLAIAEAAGIPSLVALVAENRAEVNTWLDTFPLMPRNIQHSGEQHERIIAAILAGRVDVAEAAMRDHLAGSEALLRGFLV</sequence>
<dbReference type="SUPFAM" id="SSF48008">
    <property type="entry name" value="GntR ligand-binding domain-like"/>
    <property type="match status" value="1"/>
</dbReference>
<evidence type="ECO:0000259" key="4">
    <source>
        <dbReference type="PROSITE" id="PS50949"/>
    </source>
</evidence>
<dbReference type="PRINTS" id="PR00035">
    <property type="entry name" value="HTHGNTR"/>
</dbReference>
<dbReference type="GO" id="GO:0003700">
    <property type="term" value="F:DNA-binding transcription factor activity"/>
    <property type="evidence" value="ECO:0007669"/>
    <property type="project" value="InterPro"/>
</dbReference>
<dbReference type="InterPro" id="IPR000524">
    <property type="entry name" value="Tscrpt_reg_HTH_GntR"/>
</dbReference>
<dbReference type="Pfam" id="PF00392">
    <property type="entry name" value="GntR"/>
    <property type="match status" value="1"/>
</dbReference>
<dbReference type="SMART" id="SM00345">
    <property type="entry name" value="HTH_GNTR"/>
    <property type="match status" value="1"/>
</dbReference>
<keyword evidence="3" id="KW-0804">Transcription</keyword>